<dbReference type="Proteomes" id="UP000245252">
    <property type="component" value="Unassembled WGS sequence"/>
</dbReference>
<dbReference type="AlphaFoldDB" id="A0A2U2DFX2"/>
<dbReference type="Pfam" id="PF01979">
    <property type="entry name" value="Amidohydro_1"/>
    <property type="match status" value="1"/>
</dbReference>
<dbReference type="SUPFAM" id="SSF51338">
    <property type="entry name" value="Composite domain of metallo-dependent hydrolases"/>
    <property type="match status" value="1"/>
</dbReference>
<dbReference type="RefSeq" id="WP_109462355.1">
    <property type="nucleotide sequence ID" value="NZ_QFBC01000032.1"/>
</dbReference>
<dbReference type="InterPro" id="IPR050287">
    <property type="entry name" value="MTA/SAH_deaminase"/>
</dbReference>
<evidence type="ECO:0000256" key="1">
    <source>
        <dbReference type="ARBA" id="ARBA00006745"/>
    </source>
</evidence>
<dbReference type="Gene3D" id="3.20.20.140">
    <property type="entry name" value="Metal-dependent hydrolases"/>
    <property type="match status" value="1"/>
</dbReference>
<name>A0A2U2DFX2_9HYPH</name>
<dbReference type="PANTHER" id="PTHR43794:SF11">
    <property type="entry name" value="AMIDOHYDROLASE-RELATED DOMAIN-CONTAINING PROTEIN"/>
    <property type="match status" value="1"/>
</dbReference>
<comment type="caution">
    <text evidence="4">The sequence shown here is derived from an EMBL/GenBank/DDBJ whole genome shotgun (WGS) entry which is preliminary data.</text>
</comment>
<dbReference type="EMBL" id="QFBC01000032">
    <property type="protein sequence ID" value="PWE52199.1"/>
    <property type="molecule type" value="Genomic_DNA"/>
</dbReference>
<keyword evidence="5" id="KW-1185">Reference proteome</keyword>
<keyword evidence="2 4" id="KW-0378">Hydrolase</keyword>
<evidence type="ECO:0000313" key="4">
    <source>
        <dbReference type="EMBL" id="PWE52199.1"/>
    </source>
</evidence>
<organism evidence="4 5">
    <name type="scientific">Metarhizobium album</name>
    <dbReference type="NCBI Taxonomy" id="2182425"/>
    <lineage>
        <taxon>Bacteria</taxon>
        <taxon>Pseudomonadati</taxon>
        <taxon>Pseudomonadota</taxon>
        <taxon>Alphaproteobacteria</taxon>
        <taxon>Hyphomicrobiales</taxon>
        <taxon>Rhizobiaceae</taxon>
        <taxon>Metarhizobium</taxon>
    </lineage>
</organism>
<dbReference type="InterPro" id="IPR032466">
    <property type="entry name" value="Metal_Hydrolase"/>
</dbReference>
<comment type="similarity">
    <text evidence="1">Belongs to the metallo-dependent hydrolases superfamily. ATZ/TRZ family.</text>
</comment>
<sequence length="507" mass="55519">MSVLFRNVLVYDDSHPDGASGPTSVLVTGDRIAAIGDDLAAVTPADAQVIDGKGDLLVPGLVNAHFHSPVNHMKGMLPSLPLEIFMLYESPDLETLRPSPREAYVRTMLAAMEMLKTGTTSVQDDAFFVPYPTPEVIDAVMQAYRDVGIRATVALDQPELAELDKLPFLANLLPTDMQAELADPPVFGRARLLDSYRHLIETWHGAEGGRLSAAVSCSAPQRISPDYMGALDDLSRKHDLPYYVHMLETKLQRVLAFEQPRFAGRSLVRYTADLGLLSERMNIIHAIWMDDVDYDLIAASGASVAHNPISNLRLGSGVMPFRKLRDRGINICLGTDEAIADDAVNMWGVAKQAALIHTIGDPDYKRWPDADEILDCLFRGGAGAMRRGDSLGAIEVGRLADLALIDLDTAAFTPLNNIRRQLVFCENGSGVRQTVVAGRIVYDGEKLTTVDERALRAEARAIFAERKAALNAARDEAARWLPHYDAMVARAAARDVGFNRWLGYSGN</sequence>
<evidence type="ECO:0000256" key="2">
    <source>
        <dbReference type="ARBA" id="ARBA00022801"/>
    </source>
</evidence>
<reference evidence="4 5" key="1">
    <citation type="submission" date="2018-05" db="EMBL/GenBank/DDBJ databases">
        <title>The draft genome of strain NS-104.</title>
        <authorList>
            <person name="Hang P."/>
            <person name="Jiang J."/>
        </authorList>
    </citation>
    <scope>NUCLEOTIDE SEQUENCE [LARGE SCALE GENOMIC DNA]</scope>
    <source>
        <strain evidence="4 5">NS-104</strain>
    </source>
</reference>
<evidence type="ECO:0000259" key="3">
    <source>
        <dbReference type="Pfam" id="PF01979"/>
    </source>
</evidence>
<evidence type="ECO:0000313" key="5">
    <source>
        <dbReference type="Proteomes" id="UP000245252"/>
    </source>
</evidence>
<accession>A0A2U2DFX2</accession>
<dbReference type="OrthoDB" id="9796020at2"/>
<dbReference type="PANTHER" id="PTHR43794">
    <property type="entry name" value="AMINOHYDROLASE SSNA-RELATED"/>
    <property type="match status" value="1"/>
</dbReference>
<protein>
    <submittedName>
        <fullName evidence="4">Amidohydrolase</fullName>
    </submittedName>
</protein>
<dbReference type="GO" id="GO:0016810">
    <property type="term" value="F:hydrolase activity, acting on carbon-nitrogen (but not peptide) bonds"/>
    <property type="evidence" value="ECO:0007669"/>
    <property type="project" value="InterPro"/>
</dbReference>
<proteinExistence type="inferred from homology"/>
<gene>
    <name evidence="4" type="ORF">DEM27_32425</name>
</gene>
<dbReference type="Gene3D" id="2.30.40.10">
    <property type="entry name" value="Urease, subunit C, domain 1"/>
    <property type="match status" value="1"/>
</dbReference>
<dbReference type="InterPro" id="IPR011059">
    <property type="entry name" value="Metal-dep_hydrolase_composite"/>
</dbReference>
<feature type="domain" description="Amidohydrolase-related" evidence="3">
    <location>
        <begin position="57"/>
        <end position="441"/>
    </location>
</feature>
<dbReference type="SUPFAM" id="SSF51556">
    <property type="entry name" value="Metallo-dependent hydrolases"/>
    <property type="match status" value="1"/>
</dbReference>
<dbReference type="InterPro" id="IPR006680">
    <property type="entry name" value="Amidohydro-rel"/>
</dbReference>